<organism evidence="2 3">
    <name type="scientific">Actinopolyspora saharensis</name>
    <dbReference type="NCBI Taxonomy" id="995062"/>
    <lineage>
        <taxon>Bacteria</taxon>
        <taxon>Bacillati</taxon>
        <taxon>Actinomycetota</taxon>
        <taxon>Actinomycetes</taxon>
        <taxon>Actinopolysporales</taxon>
        <taxon>Actinopolysporaceae</taxon>
        <taxon>Actinopolyspora</taxon>
    </lineage>
</organism>
<evidence type="ECO:0000256" key="1">
    <source>
        <dbReference type="SAM" id="MobiDB-lite"/>
    </source>
</evidence>
<sequence>MSSRSRDLSGPGVRVPCRDESGPSALWVSRVGERIRIRTPTIYHRTLWTVEQARELRDVLDAALRAGGEAS</sequence>
<accession>A0A1H1GME0</accession>
<dbReference type="RefSeq" id="WP_092526113.1">
    <property type="nucleotide sequence ID" value="NZ_FNKO01000002.1"/>
</dbReference>
<protein>
    <submittedName>
        <fullName evidence="2">Uncharacterized protein</fullName>
    </submittedName>
</protein>
<evidence type="ECO:0000313" key="3">
    <source>
        <dbReference type="Proteomes" id="UP000199301"/>
    </source>
</evidence>
<dbReference type="OrthoDB" id="5192565at2"/>
<feature type="region of interest" description="Disordered" evidence="1">
    <location>
        <begin position="1"/>
        <end position="23"/>
    </location>
</feature>
<dbReference type="AlphaFoldDB" id="A0A1H1GME0"/>
<dbReference type="Proteomes" id="UP000199301">
    <property type="component" value="Unassembled WGS sequence"/>
</dbReference>
<proteinExistence type="predicted"/>
<gene>
    <name evidence="2" type="ORF">SAMN04489718_3743</name>
</gene>
<dbReference type="STRING" id="995062.SAMN04489718_3743"/>
<evidence type="ECO:0000313" key="2">
    <source>
        <dbReference type="EMBL" id="SDR14382.1"/>
    </source>
</evidence>
<dbReference type="EMBL" id="FNKO01000002">
    <property type="protein sequence ID" value="SDR14382.1"/>
    <property type="molecule type" value="Genomic_DNA"/>
</dbReference>
<reference evidence="3" key="1">
    <citation type="submission" date="2016-10" db="EMBL/GenBank/DDBJ databases">
        <authorList>
            <person name="Varghese N."/>
            <person name="Submissions S."/>
        </authorList>
    </citation>
    <scope>NUCLEOTIDE SEQUENCE [LARGE SCALE GENOMIC DNA]</scope>
    <source>
        <strain evidence="3">DSM 45459</strain>
    </source>
</reference>
<name>A0A1H1GME0_9ACTN</name>
<keyword evidence="3" id="KW-1185">Reference proteome</keyword>